<protein>
    <recommendedName>
        <fullName evidence="4">Cystatin domain-containing protein</fullName>
    </recommendedName>
</protein>
<feature type="signal peptide" evidence="1">
    <location>
        <begin position="1"/>
        <end position="22"/>
    </location>
</feature>
<evidence type="ECO:0000313" key="3">
    <source>
        <dbReference type="Proteomes" id="UP000091820"/>
    </source>
</evidence>
<feature type="chain" id="PRO_5008399998" description="Cystatin domain-containing protein" evidence="1">
    <location>
        <begin position="23"/>
        <end position="124"/>
    </location>
</feature>
<dbReference type="VEuPathDB" id="VectorBase:GBRI007097"/>
<dbReference type="Proteomes" id="UP000091820">
    <property type="component" value="Unassembled WGS sequence"/>
</dbReference>
<reference evidence="3" key="1">
    <citation type="submission" date="2014-03" db="EMBL/GenBank/DDBJ databases">
        <authorList>
            <person name="Aksoy S."/>
            <person name="Warren W."/>
            <person name="Wilson R.K."/>
        </authorList>
    </citation>
    <scope>NUCLEOTIDE SEQUENCE [LARGE SCALE GENOMIC DNA]</scope>
    <source>
        <strain evidence="3">IAEA</strain>
    </source>
</reference>
<organism evidence="2 3">
    <name type="scientific">Glossina brevipalpis</name>
    <dbReference type="NCBI Taxonomy" id="37001"/>
    <lineage>
        <taxon>Eukaryota</taxon>
        <taxon>Metazoa</taxon>
        <taxon>Ecdysozoa</taxon>
        <taxon>Arthropoda</taxon>
        <taxon>Hexapoda</taxon>
        <taxon>Insecta</taxon>
        <taxon>Pterygota</taxon>
        <taxon>Neoptera</taxon>
        <taxon>Endopterygota</taxon>
        <taxon>Diptera</taxon>
        <taxon>Brachycera</taxon>
        <taxon>Muscomorpha</taxon>
        <taxon>Hippoboscoidea</taxon>
        <taxon>Glossinidae</taxon>
        <taxon>Glossina</taxon>
    </lineage>
</organism>
<evidence type="ECO:0000313" key="2">
    <source>
        <dbReference type="EnsemblMetazoa" id="GBRI007097-PA"/>
    </source>
</evidence>
<evidence type="ECO:0000256" key="1">
    <source>
        <dbReference type="SAM" id="SignalP"/>
    </source>
</evidence>
<dbReference type="AlphaFoldDB" id="A0A1A9W5L3"/>
<keyword evidence="3" id="KW-1185">Reference proteome</keyword>
<keyword evidence="1" id="KW-0732">Signal</keyword>
<name>A0A1A9W5L3_9MUSC</name>
<reference evidence="2" key="2">
    <citation type="submission" date="2020-05" db="UniProtKB">
        <authorList>
            <consortium name="EnsemblMetazoa"/>
        </authorList>
    </citation>
    <scope>IDENTIFICATION</scope>
    <source>
        <strain evidence="2">IAEA</strain>
    </source>
</reference>
<accession>A0A1A9W5L3</accession>
<dbReference type="EnsemblMetazoa" id="GBRI007097-RA">
    <property type="protein sequence ID" value="GBRI007097-PA"/>
    <property type="gene ID" value="GBRI007097"/>
</dbReference>
<sequence>MFFVKTFSIIILIVVLAYHSIGKPTSVDYKTDEELLNDATKVLENSLNKLDAGDGPHFKLIKMLGAVRGLGLFGNLYGVKADLANENGESKICAVEIWSPGEKPEVTVTFECEGEEKFTKTHQK</sequence>
<evidence type="ECO:0008006" key="4">
    <source>
        <dbReference type="Google" id="ProtNLM"/>
    </source>
</evidence>
<proteinExistence type="predicted"/>